<dbReference type="Gene3D" id="3.80.10.10">
    <property type="entry name" value="Ribonuclease Inhibitor"/>
    <property type="match status" value="1"/>
</dbReference>
<dbReference type="AlphaFoldDB" id="A0A8X6PYV9"/>
<dbReference type="GO" id="GO:0005524">
    <property type="term" value="F:ATP binding"/>
    <property type="evidence" value="ECO:0007669"/>
    <property type="project" value="UniProtKB-KW"/>
</dbReference>
<keyword evidence="6" id="KW-0067">ATP-binding</keyword>
<dbReference type="GO" id="GO:0005615">
    <property type="term" value="C:extracellular space"/>
    <property type="evidence" value="ECO:0007669"/>
    <property type="project" value="TreeGrafter"/>
</dbReference>
<dbReference type="SMART" id="SM00369">
    <property type="entry name" value="LRR_TYP"/>
    <property type="match status" value="4"/>
</dbReference>
<dbReference type="Pfam" id="PF13306">
    <property type="entry name" value="LRR_5"/>
    <property type="match status" value="1"/>
</dbReference>
<dbReference type="InterPro" id="IPR001611">
    <property type="entry name" value="Leu-rich_rpt"/>
</dbReference>
<comment type="caution">
    <text evidence="7">The sequence shown here is derived from an EMBL/GenBank/DDBJ whole genome shotgun (WGS) entry which is preliminary data.</text>
</comment>
<evidence type="ECO:0000256" key="1">
    <source>
        <dbReference type="ARBA" id="ARBA00007381"/>
    </source>
</evidence>
<dbReference type="Gene3D" id="3.30.420.40">
    <property type="match status" value="1"/>
</dbReference>
<keyword evidence="5" id="KW-0547">Nucleotide-binding</keyword>
<dbReference type="InterPro" id="IPR050328">
    <property type="entry name" value="Dev_Immune_Receptor"/>
</dbReference>
<keyword evidence="4" id="KW-0677">Repeat</keyword>
<sequence>MQNYKFASFNVEKSNIGILPADAFARVQIQYLNILFTNLTRLSDDLNRPPFLGLESSVEGIEIRDGFATDEFPLVRLSLSHLKKLTLLQLEGNVMPTIGNDWFESGPYGLRELYLLDTYTKKLGSHAFSSLGELRKLSLTGGSISEITRDMFPSPAIYLESLDLNNNKLSILPKDIFSKMPSLKEVFLESNDFTKIDEIAFAQVWSQLSHVFFYGNPLNCNADMKWMYKYRLPESIQGHCANPQSLRQRSLTALEYRHDKNLGGEMNVLIFDLSFGTFHLSVLTIDVGSLCEVISAARDTRLKGEDFDKRMAAIIVMKF</sequence>
<dbReference type="EMBL" id="BMAW01073356">
    <property type="protein sequence ID" value="GFT87454.1"/>
    <property type="molecule type" value="Genomic_DNA"/>
</dbReference>
<evidence type="ECO:0000256" key="5">
    <source>
        <dbReference type="ARBA" id="ARBA00022741"/>
    </source>
</evidence>
<dbReference type="InterPro" id="IPR013126">
    <property type="entry name" value="Hsp_70_fam"/>
</dbReference>
<keyword evidence="3" id="KW-0732">Signal</keyword>
<dbReference type="PANTHER" id="PTHR24373">
    <property type="entry name" value="SLIT RELATED LEUCINE-RICH REPEAT NEURONAL PROTEIN"/>
    <property type="match status" value="1"/>
</dbReference>
<evidence type="ECO:0000313" key="8">
    <source>
        <dbReference type="Proteomes" id="UP000887013"/>
    </source>
</evidence>
<evidence type="ECO:0000256" key="2">
    <source>
        <dbReference type="ARBA" id="ARBA00022614"/>
    </source>
</evidence>
<dbReference type="GO" id="GO:0140662">
    <property type="term" value="F:ATP-dependent protein folding chaperone"/>
    <property type="evidence" value="ECO:0007669"/>
    <property type="project" value="InterPro"/>
</dbReference>
<name>A0A8X6PYV9_NEPPI</name>
<reference evidence="7" key="1">
    <citation type="submission" date="2020-08" db="EMBL/GenBank/DDBJ databases">
        <title>Multicomponent nature underlies the extraordinary mechanical properties of spider dragline silk.</title>
        <authorList>
            <person name="Kono N."/>
            <person name="Nakamura H."/>
            <person name="Mori M."/>
            <person name="Yoshida Y."/>
            <person name="Ohtoshi R."/>
            <person name="Malay A.D."/>
            <person name="Moran D.A.P."/>
            <person name="Tomita M."/>
            <person name="Numata K."/>
            <person name="Arakawa K."/>
        </authorList>
    </citation>
    <scope>NUCLEOTIDE SEQUENCE</scope>
</reference>
<dbReference type="GO" id="GO:0031012">
    <property type="term" value="C:extracellular matrix"/>
    <property type="evidence" value="ECO:0007669"/>
    <property type="project" value="TreeGrafter"/>
</dbReference>
<keyword evidence="2" id="KW-0433">Leucine-rich repeat</keyword>
<dbReference type="PROSITE" id="PS51450">
    <property type="entry name" value="LRR"/>
    <property type="match status" value="1"/>
</dbReference>
<accession>A0A8X6PYV9</accession>
<protein>
    <submittedName>
        <fullName evidence="7">Toll-like receptor 8</fullName>
    </submittedName>
</protein>
<dbReference type="SUPFAM" id="SSF52058">
    <property type="entry name" value="L domain-like"/>
    <property type="match status" value="1"/>
</dbReference>
<evidence type="ECO:0000256" key="3">
    <source>
        <dbReference type="ARBA" id="ARBA00022729"/>
    </source>
</evidence>
<dbReference type="Proteomes" id="UP000887013">
    <property type="component" value="Unassembled WGS sequence"/>
</dbReference>
<evidence type="ECO:0000313" key="7">
    <source>
        <dbReference type="EMBL" id="GFT87454.1"/>
    </source>
</evidence>
<evidence type="ECO:0000256" key="4">
    <source>
        <dbReference type="ARBA" id="ARBA00022737"/>
    </source>
</evidence>
<evidence type="ECO:0000256" key="6">
    <source>
        <dbReference type="ARBA" id="ARBA00022840"/>
    </source>
</evidence>
<keyword evidence="7" id="KW-0675">Receptor</keyword>
<comment type="similarity">
    <text evidence="1">Belongs to the heat shock protein 70 family.</text>
</comment>
<dbReference type="InterPro" id="IPR003591">
    <property type="entry name" value="Leu-rich_rpt_typical-subtyp"/>
</dbReference>
<dbReference type="PANTHER" id="PTHR24373:SF370">
    <property type="entry name" value="FISH-LIPS, ISOFORM E"/>
    <property type="match status" value="1"/>
</dbReference>
<dbReference type="OrthoDB" id="694479at2759"/>
<dbReference type="Pfam" id="PF00012">
    <property type="entry name" value="HSP70"/>
    <property type="match status" value="1"/>
</dbReference>
<keyword evidence="8" id="KW-1185">Reference proteome</keyword>
<gene>
    <name evidence="7" type="primary">NCL1_31934</name>
    <name evidence="7" type="ORF">NPIL_184111</name>
</gene>
<organism evidence="7 8">
    <name type="scientific">Nephila pilipes</name>
    <name type="common">Giant wood spider</name>
    <name type="synonym">Nephila maculata</name>
    <dbReference type="NCBI Taxonomy" id="299642"/>
    <lineage>
        <taxon>Eukaryota</taxon>
        <taxon>Metazoa</taxon>
        <taxon>Ecdysozoa</taxon>
        <taxon>Arthropoda</taxon>
        <taxon>Chelicerata</taxon>
        <taxon>Arachnida</taxon>
        <taxon>Araneae</taxon>
        <taxon>Araneomorphae</taxon>
        <taxon>Entelegynae</taxon>
        <taxon>Araneoidea</taxon>
        <taxon>Nephilidae</taxon>
        <taxon>Nephila</taxon>
    </lineage>
</organism>
<dbReference type="InterPro" id="IPR032675">
    <property type="entry name" value="LRR_dom_sf"/>
</dbReference>
<dbReference type="InterPro" id="IPR026906">
    <property type="entry name" value="LRR_5"/>
</dbReference>
<proteinExistence type="inferred from homology"/>